<dbReference type="Pfam" id="PF00587">
    <property type="entry name" value="tRNA-synt_2b"/>
    <property type="match status" value="1"/>
</dbReference>
<dbReference type="EMBL" id="KQ434948">
    <property type="protein sequence ID" value="KZC12434.1"/>
    <property type="molecule type" value="Genomic_DNA"/>
</dbReference>
<accession>A0A154PLW0</accession>
<feature type="non-terminal residue" evidence="10">
    <location>
        <position position="1"/>
    </location>
</feature>
<evidence type="ECO:0000313" key="11">
    <source>
        <dbReference type="Proteomes" id="UP000076502"/>
    </source>
</evidence>
<reference evidence="10 11" key="1">
    <citation type="submission" date="2015-07" db="EMBL/GenBank/DDBJ databases">
        <title>The genome of Dufourea novaeangliae.</title>
        <authorList>
            <person name="Pan H."/>
            <person name="Kapheim K."/>
        </authorList>
    </citation>
    <scope>NUCLEOTIDE SEQUENCE [LARGE SCALE GENOMIC DNA]</scope>
    <source>
        <strain evidence="10">0120121106</strain>
        <tissue evidence="10">Whole body</tissue>
    </source>
</reference>
<evidence type="ECO:0000256" key="3">
    <source>
        <dbReference type="ARBA" id="ARBA00022741"/>
    </source>
</evidence>
<evidence type="ECO:0000256" key="2">
    <source>
        <dbReference type="ARBA" id="ARBA00022598"/>
    </source>
</evidence>
<evidence type="ECO:0000256" key="4">
    <source>
        <dbReference type="ARBA" id="ARBA00022840"/>
    </source>
</evidence>
<dbReference type="STRING" id="178035.A0A154PLW0"/>
<evidence type="ECO:0000256" key="7">
    <source>
        <dbReference type="ARBA" id="ARBA00029731"/>
    </source>
</evidence>
<organism evidence="10 11">
    <name type="scientific">Dufourea novaeangliae</name>
    <name type="common">Sweat bee</name>
    <dbReference type="NCBI Taxonomy" id="178035"/>
    <lineage>
        <taxon>Eukaryota</taxon>
        <taxon>Metazoa</taxon>
        <taxon>Ecdysozoa</taxon>
        <taxon>Arthropoda</taxon>
        <taxon>Hexapoda</taxon>
        <taxon>Insecta</taxon>
        <taxon>Pterygota</taxon>
        <taxon>Neoptera</taxon>
        <taxon>Endopterygota</taxon>
        <taxon>Hymenoptera</taxon>
        <taxon>Apocrita</taxon>
        <taxon>Aculeata</taxon>
        <taxon>Apoidea</taxon>
        <taxon>Anthophila</taxon>
        <taxon>Halictidae</taxon>
        <taxon>Rophitinae</taxon>
        <taxon>Dufourea</taxon>
    </lineage>
</organism>
<keyword evidence="2 10" id="KW-0436">Ligase</keyword>
<dbReference type="InterPro" id="IPR036621">
    <property type="entry name" value="Anticodon-bd_dom_sf"/>
</dbReference>
<dbReference type="SUPFAM" id="SSF52954">
    <property type="entry name" value="Class II aaRS ABD-related"/>
    <property type="match status" value="1"/>
</dbReference>
<dbReference type="PANTHER" id="PTHR42753:SF10">
    <property type="entry name" value="PROLINE--TRNA LIGASE, MITOCHONDRIAL-RELATED"/>
    <property type="match status" value="1"/>
</dbReference>
<evidence type="ECO:0000256" key="6">
    <source>
        <dbReference type="ARBA" id="ARBA00023146"/>
    </source>
</evidence>
<dbReference type="PANTHER" id="PTHR42753">
    <property type="entry name" value="MITOCHONDRIAL RIBOSOME PROTEIN L39/PROLYL-TRNA LIGASE FAMILY MEMBER"/>
    <property type="match status" value="1"/>
</dbReference>
<sequence length="435" mass="49451">VTNMPARNIMRLSQMYPPITGTLNNAQMKSKSTSDSYENLSKYGFIKSINTGMYAILPMGLRVLNKLINLVDNEMERVGAQKIMLPALTATQLWKQTNRFDSAKDELFVLQDRHSKKYILSPTHEETICHLISSEGTMPSKLLPLRLYQISNKWRDEMKPRCGFLRSREFVMKDLYTFDATLDDAKKTYELICEAYDNIFKTIGIAYFKSIGDTGLIGGLMSHEYHYTSNIGEDIVCVCSACQYAINKAVCTESHCPKCRSTFLERHTAEVGHTFLLDKKYTKPMNAFYHSRNTIEPLVMGCFGLGLSRIFTVMSEILSTKDELRWPKNLAPYTVCIIPPKTGSKEETATQYVDQIVETLTHLNIDTVLDDRTELTIGNRFKQACITGYPYVIILGKTAVKSPPMIEIHNINDSTHSNITVESVQNYFEVNNVKI</sequence>
<keyword evidence="3" id="KW-0547">Nucleotide-binding</keyword>
<keyword evidence="4" id="KW-0067">ATP-binding</keyword>
<dbReference type="Gene3D" id="3.40.50.800">
    <property type="entry name" value="Anticodon-binding domain"/>
    <property type="match status" value="1"/>
</dbReference>
<keyword evidence="11" id="KW-1185">Reference proteome</keyword>
<protein>
    <recommendedName>
        <fullName evidence="1">proline--tRNA ligase</fullName>
        <ecNumber evidence="1">6.1.1.15</ecNumber>
    </recommendedName>
    <alternativeName>
        <fullName evidence="7">Prolyl-tRNA synthetase</fullName>
    </alternativeName>
</protein>
<gene>
    <name evidence="10" type="ORF">WN55_03971</name>
</gene>
<dbReference type="InterPro" id="IPR045864">
    <property type="entry name" value="aa-tRNA-synth_II/BPL/LPL"/>
</dbReference>
<dbReference type="GO" id="GO:0005739">
    <property type="term" value="C:mitochondrion"/>
    <property type="evidence" value="ECO:0007669"/>
    <property type="project" value="TreeGrafter"/>
</dbReference>
<dbReference type="Gene3D" id="3.30.930.10">
    <property type="entry name" value="Bira Bifunctional Protein, Domain 2"/>
    <property type="match status" value="1"/>
</dbReference>
<evidence type="ECO:0000256" key="8">
    <source>
        <dbReference type="ARBA" id="ARBA00047671"/>
    </source>
</evidence>
<dbReference type="PROSITE" id="PS50862">
    <property type="entry name" value="AA_TRNA_LIGASE_II"/>
    <property type="match status" value="1"/>
</dbReference>
<dbReference type="EC" id="6.1.1.15" evidence="1"/>
<dbReference type="Pfam" id="PF03129">
    <property type="entry name" value="HGTP_anticodon"/>
    <property type="match status" value="1"/>
</dbReference>
<name>A0A154PLW0_DUFNO</name>
<dbReference type="InterPro" id="IPR002314">
    <property type="entry name" value="aa-tRNA-synt_IIb"/>
</dbReference>
<keyword evidence="5" id="KW-0648">Protein biosynthesis</keyword>
<evidence type="ECO:0000313" key="10">
    <source>
        <dbReference type="EMBL" id="KZC12434.1"/>
    </source>
</evidence>
<evidence type="ECO:0000259" key="9">
    <source>
        <dbReference type="PROSITE" id="PS50862"/>
    </source>
</evidence>
<dbReference type="GO" id="GO:0004827">
    <property type="term" value="F:proline-tRNA ligase activity"/>
    <property type="evidence" value="ECO:0007669"/>
    <property type="project" value="UniProtKB-EC"/>
</dbReference>
<dbReference type="Proteomes" id="UP000076502">
    <property type="component" value="Unassembled WGS sequence"/>
</dbReference>
<dbReference type="InterPro" id="IPR002316">
    <property type="entry name" value="Pro-tRNA-ligase_IIa"/>
</dbReference>
<dbReference type="AlphaFoldDB" id="A0A154PLW0"/>
<dbReference type="GO" id="GO:0005524">
    <property type="term" value="F:ATP binding"/>
    <property type="evidence" value="ECO:0007669"/>
    <property type="project" value="UniProtKB-KW"/>
</dbReference>
<dbReference type="SUPFAM" id="SSF55681">
    <property type="entry name" value="Class II aaRS and biotin synthetases"/>
    <property type="match status" value="1"/>
</dbReference>
<evidence type="ECO:0000256" key="1">
    <source>
        <dbReference type="ARBA" id="ARBA00012831"/>
    </source>
</evidence>
<dbReference type="OrthoDB" id="10267474at2759"/>
<dbReference type="GO" id="GO:0006433">
    <property type="term" value="P:prolyl-tRNA aminoacylation"/>
    <property type="evidence" value="ECO:0007669"/>
    <property type="project" value="InterPro"/>
</dbReference>
<comment type="catalytic activity">
    <reaction evidence="8">
        <text>tRNA(Pro) + L-proline + ATP = L-prolyl-tRNA(Pro) + AMP + diphosphate</text>
        <dbReference type="Rhea" id="RHEA:14305"/>
        <dbReference type="Rhea" id="RHEA-COMP:9700"/>
        <dbReference type="Rhea" id="RHEA-COMP:9702"/>
        <dbReference type="ChEBI" id="CHEBI:30616"/>
        <dbReference type="ChEBI" id="CHEBI:33019"/>
        <dbReference type="ChEBI" id="CHEBI:60039"/>
        <dbReference type="ChEBI" id="CHEBI:78442"/>
        <dbReference type="ChEBI" id="CHEBI:78532"/>
        <dbReference type="ChEBI" id="CHEBI:456215"/>
        <dbReference type="EC" id="6.1.1.15"/>
    </reaction>
</comment>
<dbReference type="InterPro" id="IPR050062">
    <property type="entry name" value="Pro-tRNA_synthetase"/>
</dbReference>
<feature type="domain" description="Aminoacyl-transfer RNA synthetases class-II family profile" evidence="9">
    <location>
        <begin position="52"/>
        <end position="327"/>
    </location>
</feature>
<dbReference type="PRINTS" id="PR01046">
    <property type="entry name" value="TRNASYNTHPRO"/>
</dbReference>
<evidence type="ECO:0000256" key="5">
    <source>
        <dbReference type="ARBA" id="ARBA00022917"/>
    </source>
</evidence>
<dbReference type="InterPro" id="IPR006195">
    <property type="entry name" value="aa-tRNA-synth_II"/>
</dbReference>
<keyword evidence="6" id="KW-0030">Aminoacyl-tRNA synthetase</keyword>
<proteinExistence type="predicted"/>
<dbReference type="InterPro" id="IPR004154">
    <property type="entry name" value="Anticodon-bd"/>
</dbReference>